<dbReference type="AlphaFoldDB" id="A0AAW1IZX8"/>
<name>A0AAW1IZX8_POPJA</name>
<comment type="caution">
    <text evidence="2">The sequence shown here is derived from an EMBL/GenBank/DDBJ whole genome shotgun (WGS) entry which is preliminary data.</text>
</comment>
<accession>A0AAW1IZX8</accession>
<protein>
    <submittedName>
        <fullName evidence="2">Uncharacterized protein</fullName>
    </submittedName>
</protein>
<keyword evidence="3" id="KW-1185">Reference proteome</keyword>
<proteinExistence type="predicted"/>
<dbReference type="EMBL" id="JASPKY010000467">
    <property type="protein sequence ID" value="KAK9695914.1"/>
    <property type="molecule type" value="Genomic_DNA"/>
</dbReference>
<reference evidence="2 3" key="1">
    <citation type="journal article" date="2024" name="BMC Genomics">
        <title>De novo assembly and annotation of Popillia japonica's genome with initial clues to its potential as an invasive pest.</title>
        <authorList>
            <person name="Cucini C."/>
            <person name="Boschi S."/>
            <person name="Funari R."/>
            <person name="Cardaioli E."/>
            <person name="Iannotti N."/>
            <person name="Marturano G."/>
            <person name="Paoli F."/>
            <person name="Bruttini M."/>
            <person name="Carapelli A."/>
            <person name="Frati F."/>
            <person name="Nardi F."/>
        </authorList>
    </citation>
    <scope>NUCLEOTIDE SEQUENCE [LARGE SCALE GENOMIC DNA]</scope>
    <source>
        <strain evidence="2">DMR45628</strain>
    </source>
</reference>
<evidence type="ECO:0000313" key="2">
    <source>
        <dbReference type="EMBL" id="KAK9695914.1"/>
    </source>
</evidence>
<gene>
    <name evidence="2" type="ORF">QE152_g32251</name>
</gene>
<evidence type="ECO:0000313" key="3">
    <source>
        <dbReference type="Proteomes" id="UP001458880"/>
    </source>
</evidence>
<organism evidence="2 3">
    <name type="scientific">Popillia japonica</name>
    <name type="common">Japanese beetle</name>
    <dbReference type="NCBI Taxonomy" id="7064"/>
    <lineage>
        <taxon>Eukaryota</taxon>
        <taxon>Metazoa</taxon>
        <taxon>Ecdysozoa</taxon>
        <taxon>Arthropoda</taxon>
        <taxon>Hexapoda</taxon>
        <taxon>Insecta</taxon>
        <taxon>Pterygota</taxon>
        <taxon>Neoptera</taxon>
        <taxon>Endopterygota</taxon>
        <taxon>Coleoptera</taxon>
        <taxon>Polyphaga</taxon>
        <taxon>Scarabaeiformia</taxon>
        <taxon>Scarabaeidae</taxon>
        <taxon>Rutelinae</taxon>
        <taxon>Popillia</taxon>
    </lineage>
</organism>
<sequence>MTVSLGEGLSITGAVIDEESKSDFFEETFGPRRQWKVIIRRGKTKKADSKYFSGRSSSEEEKRRRQMTVSLGEGPSITGAVLDEESKSDFFESLGEGPSITGAVLDEESKSDFFEETFAPRRQWKVIIRRGKTKKAVMTVSLGEGLPITGAVIDEESKSDFFEETFGPRRQWKVIIRRGKTKKADQISKYFSGRSSSKEEKQRRQMTVSLGEGLPITGAVIDEESKSDFFEQTFGSRRQYHLEFQCKKASIGHDFNTTGEEEGAFVDHLEFQCKKASIGHDFNTTGEEEGAFVADI</sequence>
<dbReference type="Proteomes" id="UP001458880">
    <property type="component" value="Unassembled WGS sequence"/>
</dbReference>
<evidence type="ECO:0000256" key="1">
    <source>
        <dbReference type="SAM" id="MobiDB-lite"/>
    </source>
</evidence>
<feature type="region of interest" description="Disordered" evidence="1">
    <location>
        <begin position="42"/>
        <end position="78"/>
    </location>
</feature>